<feature type="transmembrane region" description="Helical" evidence="1">
    <location>
        <begin position="6"/>
        <end position="25"/>
    </location>
</feature>
<dbReference type="AlphaFoldDB" id="A0A128EXZ5"/>
<keyword evidence="1" id="KW-0472">Membrane</keyword>
<dbReference type="EMBL" id="FIZY01000006">
    <property type="protein sequence ID" value="CZF79448.1"/>
    <property type="molecule type" value="Genomic_DNA"/>
</dbReference>
<keyword evidence="1" id="KW-1133">Transmembrane helix</keyword>
<dbReference type="RefSeq" id="WP_269747439.1">
    <property type="nucleotide sequence ID" value="NZ_CAWRCI010000006.1"/>
</dbReference>
<proteinExistence type="predicted"/>
<keyword evidence="3" id="KW-1185">Reference proteome</keyword>
<organism evidence="2 3">
    <name type="scientific">Grimontia marina</name>
    <dbReference type="NCBI Taxonomy" id="646534"/>
    <lineage>
        <taxon>Bacteria</taxon>
        <taxon>Pseudomonadati</taxon>
        <taxon>Pseudomonadota</taxon>
        <taxon>Gammaproteobacteria</taxon>
        <taxon>Vibrionales</taxon>
        <taxon>Vibrionaceae</taxon>
        <taxon>Grimontia</taxon>
    </lineage>
</organism>
<evidence type="ECO:0000313" key="3">
    <source>
        <dbReference type="Proteomes" id="UP000073601"/>
    </source>
</evidence>
<sequence length="41" mass="4683">MGQTLIELNQMGLSPLLIGVGLLIWRMERRITVIETRMEVA</sequence>
<dbReference type="Proteomes" id="UP000073601">
    <property type="component" value="Unassembled WGS sequence"/>
</dbReference>
<accession>A0A128EXZ5</accession>
<protein>
    <submittedName>
        <fullName evidence="2">Uncharacterized protein</fullName>
    </submittedName>
</protein>
<reference evidence="3" key="1">
    <citation type="submission" date="2016-02" db="EMBL/GenBank/DDBJ databases">
        <authorList>
            <person name="Rodrigo-Torres Lidia"/>
            <person name="Arahal R.David."/>
        </authorList>
    </citation>
    <scope>NUCLEOTIDE SEQUENCE [LARGE SCALE GENOMIC DNA]</scope>
    <source>
        <strain evidence="3">CECT 8713</strain>
    </source>
</reference>
<evidence type="ECO:0000256" key="1">
    <source>
        <dbReference type="SAM" id="Phobius"/>
    </source>
</evidence>
<gene>
    <name evidence="2" type="ORF">GMA8713_00977</name>
</gene>
<evidence type="ECO:0000313" key="2">
    <source>
        <dbReference type="EMBL" id="CZF79448.1"/>
    </source>
</evidence>
<keyword evidence="1" id="KW-0812">Transmembrane</keyword>
<name>A0A128EXZ5_9GAMM</name>